<keyword evidence="2" id="KW-1185">Reference proteome</keyword>
<evidence type="ECO:0000313" key="2">
    <source>
        <dbReference type="Proteomes" id="UP000198518"/>
    </source>
</evidence>
<dbReference type="Proteomes" id="UP000198518">
    <property type="component" value="Unassembled WGS sequence"/>
</dbReference>
<dbReference type="OrthoDB" id="17771at2157"/>
<dbReference type="AlphaFoldDB" id="A0A1I0NXS9"/>
<sequence length="185" mass="20185">MSNTDSDPTVQPGDSPEEDLLAALWDEGEFRVDVSADGDHAASNGLAVDTPAGRLEFEVYPIRDTGANHARHDPDAGVCVNKWSFGAYVVLHVHDTGTDEHWVRVRPIEVVDRIAALRSHGVPDRRAEVVALRERGLTYSDIVDATGDRGPNHRGDVSKHLQAFNEQVENATWLAANADAVDMGR</sequence>
<evidence type="ECO:0000313" key="1">
    <source>
        <dbReference type="EMBL" id="SEW06566.1"/>
    </source>
</evidence>
<proteinExistence type="predicted"/>
<reference evidence="1 2" key="1">
    <citation type="submission" date="2016-10" db="EMBL/GenBank/DDBJ databases">
        <authorList>
            <person name="de Groot N.N."/>
        </authorList>
    </citation>
    <scope>NUCLEOTIDE SEQUENCE [LARGE SCALE GENOMIC DNA]</scope>
    <source>
        <strain evidence="1 2">CGMCC 1.5337</strain>
    </source>
</reference>
<accession>A0A1I0NXS9</accession>
<dbReference type="RefSeq" id="WP_089668477.1">
    <property type="nucleotide sequence ID" value="NZ_FOJA01000001.1"/>
</dbReference>
<protein>
    <submittedName>
        <fullName evidence="1">Uncharacterized protein</fullName>
    </submittedName>
</protein>
<gene>
    <name evidence="1" type="ORF">SAMN04487945_1231</name>
</gene>
<name>A0A1I0NXS9_9EURY</name>
<dbReference type="STRING" id="355548.SAMN04487945_1231"/>
<organism evidence="1 2">
    <name type="scientific">Halobacterium jilantaiense</name>
    <dbReference type="NCBI Taxonomy" id="355548"/>
    <lineage>
        <taxon>Archaea</taxon>
        <taxon>Methanobacteriati</taxon>
        <taxon>Methanobacteriota</taxon>
        <taxon>Stenosarchaea group</taxon>
        <taxon>Halobacteria</taxon>
        <taxon>Halobacteriales</taxon>
        <taxon>Halobacteriaceae</taxon>
        <taxon>Halobacterium</taxon>
    </lineage>
</organism>
<dbReference type="EMBL" id="FOJA01000001">
    <property type="protein sequence ID" value="SEW06566.1"/>
    <property type="molecule type" value="Genomic_DNA"/>
</dbReference>